<proteinExistence type="predicted"/>
<sequence>MQILNLRHFIVPNPNAQIQQNHFLLFNFAKHLSQFGGNNLGDYIQTIATKNAITHYFPNAQYSFIDRDSLVSYSSRGGVHSLLCRVGLHIQFIVFQIMRL</sequence>
<gene>
    <name evidence="1" type="ordered locus">HH_1794</name>
</gene>
<dbReference type="AlphaFoldDB" id="Q7VF83"/>
<evidence type="ECO:0000313" key="2">
    <source>
        <dbReference type="Proteomes" id="UP000002495"/>
    </source>
</evidence>
<dbReference type="Proteomes" id="UP000002495">
    <property type="component" value="Chromosome"/>
</dbReference>
<keyword evidence="2" id="KW-1185">Reference proteome</keyword>
<dbReference type="HOGENOM" id="CLU_2301952_0_0_7"/>
<organism evidence="1 2">
    <name type="scientific">Helicobacter hepaticus (strain ATCC 51449 / 3B1)</name>
    <dbReference type="NCBI Taxonomy" id="235279"/>
    <lineage>
        <taxon>Bacteria</taxon>
        <taxon>Pseudomonadati</taxon>
        <taxon>Campylobacterota</taxon>
        <taxon>Epsilonproteobacteria</taxon>
        <taxon>Campylobacterales</taxon>
        <taxon>Helicobacteraceae</taxon>
        <taxon>Helicobacter</taxon>
    </lineage>
</organism>
<reference evidence="1 2" key="1">
    <citation type="journal article" date="2003" name="Proc. Natl. Acad. Sci. U.S.A.">
        <title>The complete genome sequence of the carcinogenic bacterium Helicobacter hepaticus.</title>
        <authorList>
            <person name="Suerbaum S."/>
            <person name="Josenhans C."/>
            <person name="Sterzenbach T."/>
            <person name="Drescher B."/>
            <person name="Brandt P."/>
            <person name="Bell M."/>
            <person name="Droege M."/>
            <person name="Fartmann B."/>
            <person name="Fischer H.-P."/>
            <person name="Ge Z."/>
            <person name="Hoerster A."/>
            <person name="Holland R."/>
            <person name="Klein K."/>
            <person name="Koenig J."/>
            <person name="Macko L."/>
            <person name="Mendz G.L."/>
            <person name="Nyakatura G."/>
            <person name="Schauer D.B."/>
            <person name="Shen Z."/>
            <person name="Weber J."/>
            <person name="Frosch M."/>
            <person name="Fox J.G."/>
        </authorList>
    </citation>
    <scope>NUCLEOTIDE SEQUENCE [LARGE SCALE GENOMIC DNA]</scope>
    <source>
        <strain evidence="2">ATCC 51449 / 3B1</strain>
    </source>
</reference>
<protein>
    <submittedName>
        <fullName evidence="1">Uncharacterized protein</fullName>
    </submittedName>
</protein>
<dbReference type="EMBL" id="AE017125">
    <property type="protein sequence ID" value="AAP78391.1"/>
    <property type="molecule type" value="Genomic_DNA"/>
</dbReference>
<evidence type="ECO:0000313" key="1">
    <source>
        <dbReference type="EMBL" id="AAP78391.1"/>
    </source>
</evidence>
<name>Q7VF83_HELHP</name>
<dbReference type="KEGG" id="hhe:HH_1794"/>
<accession>Q7VF83</accession>
<dbReference type="STRING" id="235279.HH_1794"/>